<sequence>MSTNMRLCQNALNLLQKAQIPSASSSNLAAKSLATRRGSANRGTSGNLRASLAMTSSRAYGTVTDYKPRTDDPNRPLTREDFISTMTTELATNLPVMFVLSDGPEGMSRVPTPSSVRDSGKIPEGYTIDFTLDPQRIIASLRKAGVTTIGQCPEDTLYEIRAIINSPQNLSIVPTSIYEARRRREFEQMLADTNSGRAQDMSSSSSNGRRSEPKDMFL</sequence>
<keyword evidence="3" id="KW-1185">Reference proteome</keyword>
<feature type="compositionally biased region" description="Basic and acidic residues" evidence="1">
    <location>
        <begin position="209"/>
        <end position="218"/>
    </location>
</feature>
<dbReference type="EMBL" id="ML180053">
    <property type="protein sequence ID" value="THU79256.1"/>
    <property type="molecule type" value="Genomic_DNA"/>
</dbReference>
<evidence type="ECO:0000313" key="2">
    <source>
        <dbReference type="EMBL" id="THU79256.1"/>
    </source>
</evidence>
<protein>
    <submittedName>
        <fullName evidence="2">Uncharacterized protein</fullName>
    </submittedName>
</protein>
<gene>
    <name evidence="2" type="ORF">K435DRAFT_30235</name>
</gene>
<feature type="region of interest" description="Disordered" evidence="1">
    <location>
        <begin position="189"/>
        <end position="218"/>
    </location>
</feature>
<organism evidence="2 3">
    <name type="scientific">Dendrothele bispora (strain CBS 962.96)</name>
    <dbReference type="NCBI Taxonomy" id="1314807"/>
    <lineage>
        <taxon>Eukaryota</taxon>
        <taxon>Fungi</taxon>
        <taxon>Dikarya</taxon>
        <taxon>Basidiomycota</taxon>
        <taxon>Agaricomycotina</taxon>
        <taxon>Agaricomycetes</taxon>
        <taxon>Agaricomycetidae</taxon>
        <taxon>Agaricales</taxon>
        <taxon>Agaricales incertae sedis</taxon>
        <taxon>Dendrothele</taxon>
    </lineage>
</organism>
<evidence type="ECO:0000256" key="1">
    <source>
        <dbReference type="SAM" id="MobiDB-lite"/>
    </source>
</evidence>
<reference evidence="2 3" key="1">
    <citation type="journal article" date="2019" name="Nat. Ecol. Evol.">
        <title>Megaphylogeny resolves global patterns of mushroom evolution.</title>
        <authorList>
            <person name="Varga T."/>
            <person name="Krizsan K."/>
            <person name="Foldi C."/>
            <person name="Dima B."/>
            <person name="Sanchez-Garcia M."/>
            <person name="Sanchez-Ramirez S."/>
            <person name="Szollosi G.J."/>
            <person name="Szarkandi J.G."/>
            <person name="Papp V."/>
            <person name="Albert L."/>
            <person name="Andreopoulos W."/>
            <person name="Angelini C."/>
            <person name="Antonin V."/>
            <person name="Barry K.W."/>
            <person name="Bougher N.L."/>
            <person name="Buchanan P."/>
            <person name="Buyck B."/>
            <person name="Bense V."/>
            <person name="Catcheside P."/>
            <person name="Chovatia M."/>
            <person name="Cooper J."/>
            <person name="Damon W."/>
            <person name="Desjardin D."/>
            <person name="Finy P."/>
            <person name="Geml J."/>
            <person name="Haridas S."/>
            <person name="Hughes K."/>
            <person name="Justo A."/>
            <person name="Karasinski D."/>
            <person name="Kautmanova I."/>
            <person name="Kiss B."/>
            <person name="Kocsube S."/>
            <person name="Kotiranta H."/>
            <person name="LaButti K.M."/>
            <person name="Lechner B.E."/>
            <person name="Liimatainen K."/>
            <person name="Lipzen A."/>
            <person name="Lukacs Z."/>
            <person name="Mihaltcheva S."/>
            <person name="Morgado L.N."/>
            <person name="Niskanen T."/>
            <person name="Noordeloos M.E."/>
            <person name="Ohm R.A."/>
            <person name="Ortiz-Santana B."/>
            <person name="Ovrebo C."/>
            <person name="Racz N."/>
            <person name="Riley R."/>
            <person name="Savchenko A."/>
            <person name="Shiryaev A."/>
            <person name="Soop K."/>
            <person name="Spirin V."/>
            <person name="Szebenyi C."/>
            <person name="Tomsovsky M."/>
            <person name="Tulloss R.E."/>
            <person name="Uehling J."/>
            <person name="Grigoriev I.V."/>
            <person name="Vagvolgyi C."/>
            <person name="Papp T."/>
            <person name="Martin F.M."/>
            <person name="Miettinen O."/>
            <person name="Hibbett D.S."/>
            <person name="Nagy L.G."/>
        </authorList>
    </citation>
    <scope>NUCLEOTIDE SEQUENCE [LARGE SCALE GENOMIC DNA]</scope>
    <source>
        <strain evidence="2 3">CBS 962.96</strain>
    </source>
</reference>
<dbReference type="OrthoDB" id="2899474at2759"/>
<feature type="compositionally biased region" description="Polar residues" evidence="1">
    <location>
        <begin position="191"/>
        <end position="201"/>
    </location>
</feature>
<evidence type="ECO:0000313" key="3">
    <source>
        <dbReference type="Proteomes" id="UP000297245"/>
    </source>
</evidence>
<dbReference type="Proteomes" id="UP000297245">
    <property type="component" value="Unassembled WGS sequence"/>
</dbReference>
<dbReference type="AlphaFoldDB" id="A0A4S8KTS4"/>
<proteinExistence type="predicted"/>
<accession>A0A4S8KTS4</accession>
<name>A0A4S8KTS4_DENBC</name>